<feature type="compositionally biased region" description="Acidic residues" evidence="1">
    <location>
        <begin position="45"/>
        <end position="56"/>
    </location>
</feature>
<gene>
    <name evidence="2" type="ORF">L3Y34_011296</name>
</gene>
<accession>A0AAE9CTT0</accession>
<name>A0AAE9CTT0_CAEBR</name>
<protein>
    <submittedName>
        <fullName evidence="2">Uncharacterized protein</fullName>
    </submittedName>
</protein>
<feature type="compositionally biased region" description="Basic and acidic residues" evidence="1">
    <location>
        <begin position="57"/>
        <end position="66"/>
    </location>
</feature>
<evidence type="ECO:0000256" key="1">
    <source>
        <dbReference type="SAM" id="MobiDB-lite"/>
    </source>
</evidence>
<dbReference type="AlphaFoldDB" id="A0AAE9CTT0"/>
<feature type="region of interest" description="Disordered" evidence="1">
    <location>
        <begin position="1"/>
        <end position="77"/>
    </location>
</feature>
<dbReference type="EMBL" id="CP090896">
    <property type="protein sequence ID" value="ULT81310.1"/>
    <property type="molecule type" value="Genomic_DNA"/>
</dbReference>
<evidence type="ECO:0000313" key="2">
    <source>
        <dbReference type="EMBL" id="ULT81310.1"/>
    </source>
</evidence>
<organism evidence="2 3">
    <name type="scientific">Caenorhabditis briggsae</name>
    <dbReference type="NCBI Taxonomy" id="6238"/>
    <lineage>
        <taxon>Eukaryota</taxon>
        <taxon>Metazoa</taxon>
        <taxon>Ecdysozoa</taxon>
        <taxon>Nematoda</taxon>
        <taxon>Chromadorea</taxon>
        <taxon>Rhabditida</taxon>
        <taxon>Rhabditina</taxon>
        <taxon>Rhabditomorpha</taxon>
        <taxon>Rhabditoidea</taxon>
        <taxon>Rhabditidae</taxon>
        <taxon>Peloderinae</taxon>
        <taxon>Caenorhabditis</taxon>
    </lineage>
</organism>
<proteinExistence type="predicted"/>
<sequence length="77" mass="8615">MSSSPEPNDPGLTIHRNPRQLESKDDNEEDSDEKKKNVNVGENEANNDGDGADDDSNDKNEEKVFFEKIVLSKRPKG</sequence>
<dbReference type="Proteomes" id="UP000827892">
    <property type="component" value="Chromosome X"/>
</dbReference>
<reference evidence="2 3" key="1">
    <citation type="submission" date="2022-05" db="EMBL/GenBank/DDBJ databases">
        <title>Chromosome-level reference genomes for two strains of Caenorhabditis briggsae: an improved platform for comparative genomics.</title>
        <authorList>
            <person name="Stevens L."/>
            <person name="Andersen E.C."/>
        </authorList>
    </citation>
    <scope>NUCLEOTIDE SEQUENCE [LARGE SCALE GENOMIC DNA]</scope>
    <source>
        <strain evidence="2">QX1410_ONT</strain>
        <tissue evidence="2">Whole-organism</tissue>
    </source>
</reference>
<evidence type="ECO:0000313" key="3">
    <source>
        <dbReference type="Proteomes" id="UP000827892"/>
    </source>
</evidence>